<evidence type="ECO:0000256" key="3">
    <source>
        <dbReference type="ARBA" id="ARBA00022475"/>
    </source>
</evidence>
<dbReference type="InterPro" id="IPR002656">
    <property type="entry name" value="Acyl_transf_3_dom"/>
</dbReference>
<protein>
    <submittedName>
        <fullName evidence="9">Acyltransferase family protein</fullName>
    </submittedName>
</protein>
<comment type="caution">
    <text evidence="9">The sequence shown here is derived from an EMBL/GenBank/DDBJ whole genome shotgun (WGS) entry which is preliminary data.</text>
</comment>
<keyword evidence="3" id="KW-1003">Cell membrane</keyword>
<dbReference type="EMBL" id="JABKKJ010000007">
    <property type="protein sequence ID" value="NPE25065.1"/>
    <property type="molecule type" value="Genomic_DNA"/>
</dbReference>
<proteinExistence type="inferred from homology"/>
<name>A0ABX2B4A3_9BACT</name>
<evidence type="ECO:0000256" key="5">
    <source>
        <dbReference type="ARBA" id="ARBA00022989"/>
    </source>
</evidence>
<accession>A0ABX2B4A3</accession>
<dbReference type="Pfam" id="PF01757">
    <property type="entry name" value="Acyl_transf_3"/>
    <property type="match status" value="1"/>
</dbReference>
<evidence type="ECO:0000256" key="4">
    <source>
        <dbReference type="ARBA" id="ARBA00022692"/>
    </source>
</evidence>
<feature type="transmembrane region" description="Helical" evidence="7">
    <location>
        <begin position="86"/>
        <end position="104"/>
    </location>
</feature>
<evidence type="ECO:0000256" key="2">
    <source>
        <dbReference type="ARBA" id="ARBA00007400"/>
    </source>
</evidence>
<evidence type="ECO:0000313" key="9">
    <source>
        <dbReference type="EMBL" id="NPE25065.1"/>
    </source>
</evidence>
<keyword evidence="5 7" id="KW-1133">Transmembrane helix</keyword>
<reference evidence="9 10" key="1">
    <citation type="submission" date="2020-05" db="EMBL/GenBank/DDBJ databases">
        <title>Distinct polysaccharide utilization as determinants for interspecies competition between intestinal Prevotella spp.</title>
        <authorList>
            <person name="Galvez E.J.C."/>
            <person name="Iljazovic A."/>
            <person name="Strowig T."/>
        </authorList>
    </citation>
    <scope>NUCLEOTIDE SEQUENCE [LARGE SCALE GENOMIC DNA]</scope>
    <source>
        <strain evidence="9 10">PCHR</strain>
    </source>
</reference>
<dbReference type="PANTHER" id="PTHR40074:SF2">
    <property type="entry name" value="O-ACETYLTRANSFERASE WECH"/>
    <property type="match status" value="1"/>
</dbReference>
<comment type="similarity">
    <text evidence="2">Belongs to the acyltransferase 3 family.</text>
</comment>
<feature type="domain" description="Acyltransferase 3" evidence="8">
    <location>
        <begin position="15"/>
        <end position="306"/>
    </location>
</feature>
<dbReference type="GO" id="GO:0016746">
    <property type="term" value="F:acyltransferase activity"/>
    <property type="evidence" value="ECO:0007669"/>
    <property type="project" value="UniProtKB-KW"/>
</dbReference>
<evidence type="ECO:0000259" key="8">
    <source>
        <dbReference type="Pfam" id="PF01757"/>
    </source>
</evidence>
<gene>
    <name evidence="9" type="ORF">HPS54_05960</name>
</gene>
<keyword evidence="6 7" id="KW-0472">Membrane</keyword>
<feature type="transmembrane region" description="Helical" evidence="7">
    <location>
        <begin position="208"/>
        <end position="226"/>
    </location>
</feature>
<feature type="transmembrane region" description="Helical" evidence="7">
    <location>
        <begin position="54"/>
        <end position="74"/>
    </location>
</feature>
<organism evidence="9 10">
    <name type="scientific">Xylanibacter caecicola</name>
    <dbReference type="NCBI Taxonomy" id="2736294"/>
    <lineage>
        <taxon>Bacteria</taxon>
        <taxon>Pseudomonadati</taxon>
        <taxon>Bacteroidota</taxon>
        <taxon>Bacteroidia</taxon>
        <taxon>Bacteroidales</taxon>
        <taxon>Prevotellaceae</taxon>
        <taxon>Xylanibacter</taxon>
    </lineage>
</organism>
<feature type="transmembrane region" description="Helical" evidence="7">
    <location>
        <begin position="256"/>
        <end position="279"/>
    </location>
</feature>
<keyword evidence="4 7" id="KW-0812">Transmembrane</keyword>
<sequence>MTKELSDKIRIGTFVCTVLVVWRHAMNLRAFDLTSDNGSLAFFIEHGISKQTEIAVPFFFLVSGFFFFRYTYYGKNEYFRMISKKWHTLFVPFLFWNVVGIVPLLTTHKFVYEEEWWRYGVQLLHSDWSGILWYVRDIMTMMLLVPLYGWIFAVNSKWLYAAVGLYLFYNWLPVDCGWVSREGMLFFFLGGVLQKYSSVLTLKMPKYLLVVMLVAWMISCFGFPFYWPIHRYNTLLGVLIGWQLLDYFPQKWRSPLLKVCPLSFFVYVVHANILGIMKVSLARSFSFNEAVALSAFFVLPFVTVFIALGVGAVWKKYSSKTFGIVTGGRA</sequence>
<feature type="transmembrane region" description="Helical" evidence="7">
    <location>
        <begin position="147"/>
        <end position="172"/>
    </location>
</feature>
<keyword evidence="9" id="KW-0012">Acyltransferase</keyword>
<evidence type="ECO:0000256" key="7">
    <source>
        <dbReference type="SAM" id="Phobius"/>
    </source>
</evidence>
<keyword evidence="10" id="KW-1185">Reference proteome</keyword>
<evidence type="ECO:0000313" key="10">
    <source>
        <dbReference type="Proteomes" id="UP000820977"/>
    </source>
</evidence>
<comment type="subcellular location">
    <subcellularLocation>
        <location evidence="1">Cell membrane</location>
        <topology evidence="1">Multi-pass membrane protein</topology>
    </subcellularLocation>
</comment>
<dbReference type="PANTHER" id="PTHR40074">
    <property type="entry name" value="O-ACETYLTRANSFERASE WECH"/>
    <property type="match status" value="1"/>
</dbReference>
<keyword evidence="9" id="KW-0808">Transferase</keyword>
<evidence type="ECO:0000256" key="1">
    <source>
        <dbReference type="ARBA" id="ARBA00004651"/>
    </source>
</evidence>
<dbReference type="Proteomes" id="UP000820977">
    <property type="component" value="Unassembled WGS sequence"/>
</dbReference>
<feature type="transmembrane region" description="Helical" evidence="7">
    <location>
        <begin position="291"/>
        <end position="314"/>
    </location>
</feature>
<dbReference type="RefSeq" id="WP_172344553.1">
    <property type="nucleotide sequence ID" value="NZ_CATJFF010000026.1"/>
</dbReference>
<evidence type="ECO:0000256" key="6">
    <source>
        <dbReference type="ARBA" id="ARBA00023136"/>
    </source>
</evidence>